<feature type="domain" description="SPK" evidence="1">
    <location>
        <begin position="2"/>
        <end position="88"/>
    </location>
</feature>
<protein>
    <recommendedName>
        <fullName evidence="1">SPK domain-containing protein</fullName>
    </recommendedName>
</protein>
<dbReference type="Pfam" id="PF04435">
    <property type="entry name" value="SPK"/>
    <property type="match status" value="1"/>
</dbReference>
<evidence type="ECO:0000313" key="2">
    <source>
        <dbReference type="EMBL" id="EGT35920.1"/>
    </source>
</evidence>
<name>G0NQW6_CAEBE</name>
<dbReference type="HOGENOM" id="CLU_2028735_0_0_1"/>
<dbReference type="AlphaFoldDB" id="G0NQW6"/>
<dbReference type="Proteomes" id="UP000008068">
    <property type="component" value="Unassembled WGS sequence"/>
</dbReference>
<dbReference type="InterPro" id="IPR006570">
    <property type="entry name" value="SPK_dom"/>
</dbReference>
<sequence>MRTLNTEFAAVSGNEEAYHRNIYNSIKAKLKRKNILEKFTIPQVAHIHFLLSIPVDEKIKSLIEVCGKLVLDSDGHRVNFFKSFDGKVWSGVHRKWHGKSKMVFLGSCFGGNSQKSRLRKSC</sequence>
<evidence type="ECO:0000259" key="1">
    <source>
        <dbReference type="Pfam" id="PF04435"/>
    </source>
</evidence>
<keyword evidence="3" id="KW-1185">Reference proteome</keyword>
<organism evidence="3">
    <name type="scientific">Caenorhabditis brenneri</name>
    <name type="common">Nematode worm</name>
    <dbReference type="NCBI Taxonomy" id="135651"/>
    <lineage>
        <taxon>Eukaryota</taxon>
        <taxon>Metazoa</taxon>
        <taxon>Ecdysozoa</taxon>
        <taxon>Nematoda</taxon>
        <taxon>Chromadorea</taxon>
        <taxon>Rhabditida</taxon>
        <taxon>Rhabditina</taxon>
        <taxon>Rhabditomorpha</taxon>
        <taxon>Rhabditoidea</taxon>
        <taxon>Rhabditidae</taxon>
        <taxon>Peloderinae</taxon>
        <taxon>Caenorhabditis</taxon>
    </lineage>
</organism>
<gene>
    <name evidence="2" type="ORF">CAEBREN_07642</name>
</gene>
<dbReference type="EMBL" id="GL379928">
    <property type="protein sequence ID" value="EGT35920.1"/>
    <property type="molecule type" value="Genomic_DNA"/>
</dbReference>
<proteinExistence type="predicted"/>
<reference evidence="3" key="1">
    <citation type="submission" date="2011-07" db="EMBL/GenBank/DDBJ databases">
        <authorList>
            <consortium name="Caenorhabditis brenneri Sequencing and Analysis Consortium"/>
            <person name="Wilson R.K."/>
        </authorList>
    </citation>
    <scope>NUCLEOTIDE SEQUENCE [LARGE SCALE GENOMIC DNA]</scope>
    <source>
        <strain evidence="3">PB2801</strain>
    </source>
</reference>
<evidence type="ECO:0000313" key="3">
    <source>
        <dbReference type="Proteomes" id="UP000008068"/>
    </source>
</evidence>
<accession>G0NQW6</accession>
<dbReference type="InParanoid" id="G0NQW6"/>